<feature type="signal peptide" evidence="1">
    <location>
        <begin position="1"/>
        <end position="21"/>
    </location>
</feature>
<protein>
    <submittedName>
        <fullName evidence="2">Uncharacterized protein</fullName>
    </submittedName>
</protein>
<evidence type="ECO:0000313" key="3">
    <source>
        <dbReference type="Proteomes" id="UP000242715"/>
    </source>
</evidence>
<dbReference type="OrthoDB" id="683455at2759"/>
<accession>A0A2Z6NNX5</accession>
<reference evidence="3" key="1">
    <citation type="journal article" date="2017" name="Front. Plant Sci.">
        <title>Climate Clever Clovers: New Paradigm to Reduce the Environmental Footprint of Ruminants by Breeding Low Methanogenic Forages Utilizing Haplotype Variation.</title>
        <authorList>
            <person name="Kaur P."/>
            <person name="Appels R."/>
            <person name="Bayer P.E."/>
            <person name="Keeble-Gagnere G."/>
            <person name="Wang J."/>
            <person name="Hirakawa H."/>
            <person name="Shirasawa K."/>
            <person name="Vercoe P."/>
            <person name="Stefanova K."/>
            <person name="Durmic Z."/>
            <person name="Nichols P."/>
            <person name="Revell C."/>
            <person name="Isobe S.N."/>
            <person name="Edwards D."/>
            <person name="Erskine W."/>
        </authorList>
    </citation>
    <scope>NUCLEOTIDE SEQUENCE [LARGE SCALE GENOMIC DNA]</scope>
    <source>
        <strain evidence="3">cv. Daliak</strain>
    </source>
</reference>
<evidence type="ECO:0000313" key="2">
    <source>
        <dbReference type="EMBL" id="GAU37575.1"/>
    </source>
</evidence>
<dbReference type="AlphaFoldDB" id="A0A2Z6NNX5"/>
<sequence length="66" mass="7093">MARSVPLVSTIFIFILLLVATGPSMMAEARTCESQSHKFKGPCNVSLEDTAVDSVVDAFALHIVLN</sequence>
<gene>
    <name evidence="2" type="ORF">TSUD_154080</name>
</gene>
<organism evidence="2 3">
    <name type="scientific">Trifolium subterraneum</name>
    <name type="common">Subterranean clover</name>
    <dbReference type="NCBI Taxonomy" id="3900"/>
    <lineage>
        <taxon>Eukaryota</taxon>
        <taxon>Viridiplantae</taxon>
        <taxon>Streptophyta</taxon>
        <taxon>Embryophyta</taxon>
        <taxon>Tracheophyta</taxon>
        <taxon>Spermatophyta</taxon>
        <taxon>Magnoliopsida</taxon>
        <taxon>eudicotyledons</taxon>
        <taxon>Gunneridae</taxon>
        <taxon>Pentapetalae</taxon>
        <taxon>rosids</taxon>
        <taxon>fabids</taxon>
        <taxon>Fabales</taxon>
        <taxon>Fabaceae</taxon>
        <taxon>Papilionoideae</taxon>
        <taxon>50 kb inversion clade</taxon>
        <taxon>NPAAA clade</taxon>
        <taxon>Hologalegina</taxon>
        <taxon>IRL clade</taxon>
        <taxon>Trifolieae</taxon>
        <taxon>Trifolium</taxon>
    </lineage>
</organism>
<dbReference type="Proteomes" id="UP000242715">
    <property type="component" value="Unassembled WGS sequence"/>
</dbReference>
<name>A0A2Z6NNX5_TRISU</name>
<evidence type="ECO:0000256" key="1">
    <source>
        <dbReference type="SAM" id="SignalP"/>
    </source>
</evidence>
<proteinExistence type="predicted"/>
<dbReference type="EMBL" id="DF973678">
    <property type="protein sequence ID" value="GAU37575.1"/>
    <property type="molecule type" value="Genomic_DNA"/>
</dbReference>
<feature type="chain" id="PRO_5016393281" evidence="1">
    <location>
        <begin position="22"/>
        <end position="66"/>
    </location>
</feature>
<keyword evidence="3" id="KW-1185">Reference proteome</keyword>
<keyword evidence="1" id="KW-0732">Signal</keyword>